<dbReference type="Gene3D" id="2.30.38.10">
    <property type="entry name" value="Luciferase, Domain 3"/>
    <property type="match status" value="1"/>
</dbReference>
<dbReference type="InterPro" id="IPR045851">
    <property type="entry name" value="AMP-bd_C_sf"/>
</dbReference>
<dbReference type="Pfam" id="PF00501">
    <property type="entry name" value="AMP-binding"/>
    <property type="match status" value="1"/>
</dbReference>
<dbReference type="PANTHER" id="PTHR43201">
    <property type="entry name" value="ACYL-COA SYNTHETASE"/>
    <property type="match status" value="1"/>
</dbReference>
<dbReference type="PROSITE" id="PS00455">
    <property type="entry name" value="AMP_BINDING"/>
    <property type="match status" value="1"/>
</dbReference>
<evidence type="ECO:0000313" key="5">
    <source>
        <dbReference type="EMBL" id="MCQ4771208.1"/>
    </source>
</evidence>
<dbReference type="AlphaFoldDB" id="A0AAW5JUB0"/>
<proteinExistence type="inferred from homology"/>
<organism evidence="5 6">
    <name type="scientific">Intestinimonas massiliensis</name>
    <name type="common">ex Afouda et al. 2020</name>
    <dbReference type="NCBI Taxonomy" id="1673721"/>
    <lineage>
        <taxon>Bacteria</taxon>
        <taxon>Bacillati</taxon>
        <taxon>Bacillota</taxon>
        <taxon>Clostridia</taxon>
        <taxon>Eubacteriales</taxon>
        <taxon>Intestinimonas</taxon>
    </lineage>
</organism>
<dbReference type="GO" id="GO:0031956">
    <property type="term" value="F:medium-chain fatty acid-CoA ligase activity"/>
    <property type="evidence" value="ECO:0007669"/>
    <property type="project" value="TreeGrafter"/>
</dbReference>
<feature type="domain" description="AMP-dependent synthetase/ligase" evidence="3">
    <location>
        <begin position="14"/>
        <end position="385"/>
    </location>
</feature>
<name>A0AAW5JUB0_9FIRM</name>
<dbReference type="PANTHER" id="PTHR43201:SF5">
    <property type="entry name" value="MEDIUM-CHAIN ACYL-COA LIGASE ACSF2, MITOCHONDRIAL"/>
    <property type="match status" value="1"/>
</dbReference>
<dbReference type="Proteomes" id="UP001204562">
    <property type="component" value="Unassembled WGS sequence"/>
</dbReference>
<protein>
    <submittedName>
        <fullName evidence="5">AMP-binding protein</fullName>
    </submittedName>
</protein>
<evidence type="ECO:0000256" key="1">
    <source>
        <dbReference type="ARBA" id="ARBA00006432"/>
    </source>
</evidence>
<comment type="similarity">
    <text evidence="1">Belongs to the ATP-dependent AMP-binding enzyme family.</text>
</comment>
<dbReference type="InterPro" id="IPR020845">
    <property type="entry name" value="AMP-binding_CS"/>
</dbReference>
<dbReference type="Gene3D" id="3.30.300.30">
    <property type="match status" value="1"/>
</dbReference>
<evidence type="ECO:0000313" key="6">
    <source>
        <dbReference type="Proteomes" id="UP001204562"/>
    </source>
</evidence>
<dbReference type="RefSeq" id="WP_256304450.1">
    <property type="nucleotide sequence ID" value="NZ_JANFYS010000026.1"/>
</dbReference>
<evidence type="ECO:0000256" key="2">
    <source>
        <dbReference type="ARBA" id="ARBA00022598"/>
    </source>
</evidence>
<dbReference type="InterPro" id="IPR025110">
    <property type="entry name" value="AMP-bd_C"/>
</dbReference>
<dbReference type="SUPFAM" id="SSF56801">
    <property type="entry name" value="Acetyl-CoA synthetase-like"/>
    <property type="match status" value="1"/>
</dbReference>
<dbReference type="GO" id="GO:0006631">
    <property type="term" value="P:fatty acid metabolic process"/>
    <property type="evidence" value="ECO:0007669"/>
    <property type="project" value="TreeGrafter"/>
</dbReference>
<gene>
    <name evidence="5" type="ORF">NE579_12145</name>
</gene>
<dbReference type="Gene3D" id="3.40.50.980">
    <property type="match status" value="2"/>
</dbReference>
<sequence>MLPLEDLTVGGLLRRTVRRFPDRPALEYRGRVWSYAALDREVDRTARRLLGWGVGKGDHLALWCEAEPNAIVLLYAAVRIGAVTALLNTSLGRTELKTLLERSNIRYLVIGDGYKELDYPALCRGLTEELPGLKAVLYAGQRGCGGYAALEDLEAGMASEEVLAGAEVRVRPEDTAFLLYTSGTTSVPKAVLGSHYSRVNSGIQQAHDLGATQADRFCVAMPIFHCFCLSVNVMAACAVGACLYLPESRRTAALLEAVSQGRCTVMSSVPALYHAMLCRPDFDTWDISTLRTGFIGGSQYPPRLFREINDRFGFTLLSSLGQTEATAGITTAALGDSLEVRATTVGHFMDHLEGKIVCPRTGAQQPAGQMGEICVRGYAVMQGYYRQPECTARTIDADGWLHTGDMGYLDGDGNVHLTGRLKELIIRGGENISPAEVEAVLAGDDRVETCKAVGVPDPHYGEVVCLCVVRRKGARCTEAELKAELKAGLADFKVPQYILFLERLPETLTGKVRVQELKDLARETLGLTSD</sequence>
<dbReference type="InterPro" id="IPR000873">
    <property type="entry name" value="AMP-dep_synth/lig_dom"/>
</dbReference>
<dbReference type="Pfam" id="PF13193">
    <property type="entry name" value="AMP-binding_C"/>
    <property type="match status" value="1"/>
</dbReference>
<comment type="caution">
    <text evidence="5">The sequence shown here is derived from an EMBL/GenBank/DDBJ whole genome shotgun (WGS) entry which is preliminary data.</text>
</comment>
<dbReference type="EMBL" id="JANFYS010000026">
    <property type="protein sequence ID" value="MCQ4771208.1"/>
    <property type="molecule type" value="Genomic_DNA"/>
</dbReference>
<accession>A0AAW5JUB0</accession>
<reference evidence="5" key="1">
    <citation type="submission" date="2022-06" db="EMBL/GenBank/DDBJ databases">
        <title>Isolation of gut microbiota from human fecal samples.</title>
        <authorList>
            <person name="Pamer E.G."/>
            <person name="Barat B."/>
            <person name="Waligurski E."/>
            <person name="Medina S."/>
            <person name="Paddock L."/>
            <person name="Mostad J."/>
        </authorList>
    </citation>
    <scope>NUCLEOTIDE SEQUENCE</scope>
    <source>
        <strain evidence="5">DFI.9.91</strain>
    </source>
</reference>
<evidence type="ECO:0000259" key="4">
    <source>
        <dbReference type="Pfam" id="PF13193"/>
    </source>
</evidence>
<keyword evidence="2" id="KW-0436">Ligase</keyword>
<feature type="domain" description="AMP-binding enzyme C-terminal" evidence="4">
    <location>
        <begin position="436"/>
        <end position="511"/>
    </location>
</feature>
<evidence type="ECO:0000259" key="3">
    <source>
        <dbReference type="Pfam" id="PF00501"/>
    </source>
</evidence>